<dbReference type="Proteomes" id="UP000243515">
    <property type="component" value="Unassembled WGS sequence"/>
</dbReference>
<evidence type="ECO:0000313" key="5">
    <source>
        <dbReference type="Proteomes" id="UP000243515"/>
    </source>
</evidence>
<feature type="compositionally biased region" description="Basic and acidic residues" evidence="1">
    <location>
        <begin position="147"/>
        <end position="174"/>
    </location>
</feature>
<feature type="compositionally biased region" description="Polar residues" evidence="1">
    <location>
        <begin position="392"/>
        <end position="401"/>
    </location>
</feature>
<feature type="compositionally biased region" description="Basic and acidic residues" evidence="1">
    <location>
        <begin position="217"/>
        <end position="232"/>
    </location>
</feature>
<dbReference type="PANTHER" id="PTHR46424">
    <property type="entry name" value="UBX DOMAIN-CONTAINING PROTEIN 4"/>
    <property type="match status" value="1"/>
</dbReference>
<dbReference type="GO" id="GO:0036503">
    <property type="term" value="P:ERAD pathway"/>
    <property type="evidence" value="ECO:0007669"/>
    <property type="project" value="TreeGrafter"/>
</dbReference>
<feature type="transmembrane region" description="Helical" evidence="2">
    <location>
        <begin position="363"/>
        <end position="385"/>
    </location>
</feature>
<feature type="compositionally biased region" description="Basic and acidic residues" evidence="1">
    <location>
        <begin position="423"/>
        <end position="434"/>
    </location>
</feature>
<evidence type="ECO:0000256" key="2">
    <source>
        <dbReference type="SAM" id="Phobius"/>
    </source>
</evidence>
<dbReference type="Pfam" id="PF00789">
    <property type="entry name" value="UBX"/>
    <property type="match status" value="1"/>
</dbReference>
<evidence type="ECO:0000313" key="4">
    <source>
        <dbReference type="EMBL" id="OXV09659.1"/>
    </source>
</evidence>
<sequence length="470" mass="52297">MFYDGDLQSGIALAVREAKSVICFVRDDEEESTFWEKEYFDDTAKYLEAGAVILRLTANSQETSFLTSFCPIPTCPTVVVIKNGMLQEYITPGASKDDFHSRLKTILATNISNSASSASAPSSVAANADNTPAVAASPAAAPPNKPEVSERPDTAEEEQRRRESIRAGKRRVDSIEEEEELARERPKTEQEKQIEQQRRLKLQAKEERARVLNQIKQDNEDRKHREELRRLENSANADRGLTAHQPASRSTTSTSEAESYRLQIRLFDGSSVRASFLPSATIRRDLRPWIDRQRTDGKQPYNLKHVLTPHPSHTISVVEEEQTLKDLELGPTSNLVMVPIPSYTDAYAFSNASLPMRALSTGYNIILGIVTAVTATIWSLLGYGFGIPTSNDATSAESSSRQPEDTAGKPQPAASSRNNNIRTLRDQQPDRDDTQFYNGNQLTGGIFSSAMQLNFEPRRENDRGDDQGNT</sequence>
<dbReference type="Pfam" id="PF23187">
    <property type="entry name" value="UBX7_N"/>
    <property type="match status" value="1"/>
</dbReference>
<dbReference type="AlphaFoldDB" id="A0A232LZT8"/>
<keyword evidence="5" id="KW-1185">Reference proteome</keyword>
<feature type="region of interest" description="Disordered" evidence="1">
    <location>
        <begin position="132"/>
        <end position="257"/>
    </location>
</feature>
<feature type="compositionally biased region" description="Basic and acidic residues" evidence="1">
    <location>
        <begin position="182"/>
        <end position="210"/>
    </location>
</feature>
<feature type="region of interest" description="Disordered" evidence="1">
    <location>
        <begin position="392"/>
        <end position="470"/>
    </location>
</feature>
<dbReference type="EMBL" id="NPHW01003397">
    <property type="protein sequence ID" value="OXV09659.1"/>
    <property type="molecule type" value="Genomic_DNA"/>
</dbReference>
<comment type="caution">
    <text evidence="4">The sequence shown here is derived from an EMBL/GenBank/DDBJ whole genome shotgun (WGS) entry which is preliminary data.</text>
</comment>
<feature type="compositionally biased region" description="Basic and acidic residues" evidence="1">
    <location>
        <begin position="456"/>
        <end position="470"/>
    </location>
</feature>
<dbReference type="SUPFAM" id="SSF54236">
    <property type="entry name" value="Ubiquitin-like"/>
    <property type="match status" value="1"/>
</dbReference>
<dbReference type="CDD" id="cd01767">
    <property type="entry name" value="UBX"/>
    <property type="match status" value="1"/>
</dbReference>
<evidence type="ECO:0000256" key="1">
    <source>
        <dbReference type="SAM" id="MobiDB-lite"/>
    </source>
</evidence>
<feature type="domain" description="UBX" evidence="3">
    <location>
        <begin position="255"/>
        <end position="337"/>
    </location>
</feature>
<dbReference type="GO" id="GO:0005783">
    <property type="term" value="C:endoplasmic reticulum"/>
    <property type="evidence" value="ECO:0007669"/>
    <property type="project" value="TreeGrafter"/>
</dbReference>
<dbReference type="SMART" id="SM00166">
    <property type="entry name" value="UBX"/>
    <property type="match status" value="1"/>
</dbReference>
<proteinExistence type="predicted"/>
<keyword evidence="2" id="KW-1133">Transmembrane helix</keyword>
<accession>A0A232LZT8</accession>
<name>A0A232LZT8_9EURO</name>
<dbReference type="OrthoDB" id="2445133at2759"/>
<gene>
    <name evidence="4" type="ORF">Egran_02577</name>
</gene>
<dbReference type="Gene3D" id="3.10.20.90">
    <property type="entry name" value="Phosphatidylinositol 3-kinase Catalytic Subunit, Chain A, domain 1"/>
    <property type="match status" value="1"/>
</dbReference>
<protein>
    <recommendedName>
        <fullName evidence="3">UBX domain-containing protein</fullName>
    </recommendedName>
</protein>
<evidence type="ECO:0000259" key="3">
    <source>
        <dbReference type="PROSITE" id="PS50033"/>
    </source>
</evidence>
<dbReference type="InterPro" id="IPR029071">
    <property type="entry name" value="Ubiquitin-like_domsf"/>
</dbReference>
<dbReference type="PANTHER" id="PTHR46424:SF1">
    <property type="entry name" value="UBX DOMAIN-CONTAINING PROTEIN 4"/>
    <property type="match status" value="1"/>
</dbReference>
<dbReference type="PROSITE" id="PS50033">
    <property type="entry name" value="UBX"/>
    <property type="match status" value="1"/>
</dbReference>
<reference evidence="4 5" key="1">
    <citation type="journal article" date="2015" name="Environ. Microbiol.">
        <title>Metagenome sequence of Elaphomyces granulatus from sporocarp tissue reveals Ascomycota ectomycorrhizal fingerprints of genome expansion and a Proteobacteria-rich microbiome.</title>
        <authorList>
            <person name="Quandt C.A."/>
            <person name="Kohler A."/>
            <person name="Hesse C.N."/>
            <person name="Sharpton T.J."/>
            <person name="Martin F."/>
            <person name="Spatafora J.W."/>
        </authorList>
    </citation>
    <scope>NUCLEOTIDE SEQUENCE [LARGE SCALE GENOMIC DNA]</scope>
    <source>
        <strain evidence="4 5">OSC145934</strain>
    </source>
</reference>
<keyword evidence="2" id="KW-0812">Transmembrane</keyword>
<organism evidence="4 5">
    <name type="scientific">Elaphomyces granulatus</name>
    <dbReference type="NCBI Taxonomy" id="519963"/>
    <lineage>
        <taxon>Eukaryota</taxon>
        <taxon>Fungi</taxon>
        <taxon>Dikarya</taxon>
        <taxon>Ascomycota</taxon>
        <taxon>Pezizomycotina</taxon>
        <taxon>Eurotiomycetes</taxon>
        <taxon>Eurotiomycetidae</taxon>
        <taxon>Eurotiales</taxon>
        <taxon>Elaphomycetaceae</taxon>
        <taxon>Elaphomyces</taxon>
    </lineage>
</organism>
<dbReference type="InterPro" id="IPR001012">
    <property type="entry name" value="UBX_dom"/>
</dbReference>
<feature type="compositionally biased region" description="Low complexity" evidence="1">
    <location>
        <begin position="247"/>
        <end position="257"/>
    </location>
</feature>
<feature type="compositionally biased region" description="Polar residues" evidence="1">
    <location>
        <begin position="413"/>
        <end position="422"/>
    </location>
</feature>
<keyword evidence="2" id="KW-0472">Membrane</keyword>